<feature type="non-terminal residue" evidence="1">
    <location>
        <position position="1"/>
    </location>
</feature>
<sequence>EQPCSIEEQPCSIEEQPCSIEEQPCSIEEQPCSIEGQPCSVQVQPCSVQVQPSSIEEQPRYIEKQPYTDYTSYSPLRKRREGKVQDTCIKKVKLVQKCIKKSIVCKEDEKNMLDINEFDRKCMLNQPLEEYCGNNNNLEICTKIPKCLLSSFSKKDIAFMKDYVTKFDESVNSVIEELSAHLFMAIKEHISHERLLQSLTKISVETILIEIPRYQERFLNKMKRRGLEFSKSLDSMLDQFEGVVSKEVFFALYIRLIESLEKIDYTNKYYFMFVKEWLLNMLVGKKYNNLINIYVLKLPYQEFQESYVKYKTLLKFCNAEFRTDQGNICKLNPRHLEEQQLSEGIDVKETYILPEAYNCLVNNNINNNFIFSTKDIIKSLEDLEILSCF</sequence>
<organism evidence="1">
    <name type="scientific">Clastoptera arizonana</name>
    <name type="common">Arizona spittle bug</name>
    <dbReference type="NCBI Taxonomy" id="38151"/>
    <lineage>
        <taxon>Eukaryota</taxon>
        <taxon>Metazoa</taxon>
        <taxon>Ecdysozoa</taxon>
        <taxon>Arthropoda</taxon>
        <taxon>Hexapoda</taxon>
        <taxon>Insecta</taxon>
        <taxon>Pterygota</taxon>
        <taxon>Neoptera</taxon>
        <taxon>Paraneoptera</taxon>
        <taxon>Hemiptera</taxon>
        <taxon>Auchenorrhyncha</taxon>
        <taxon>Cercopoidea</taxon>
        <taxon>Clastopteridae</taxon>
        <taxon>Clastoptera</taxon>
    </lineage>
</organism>
<dbReference type="EMBL" id="GEDC01015086">
    <property type="protein sequence ID" value="JAS22212.1"/>
    <property type="molecule type" value="Transcribed_RNA"/>
</dbReference>
<evidence type="ECO:0000313" key="1">
    <source>
        <dbReference type="EMBL" id="JAS22212.1"/>
    </source>
</evidence>
<protein>
    <submittedName>
        <fullName evidence="1">Uncharacterized protein</fullName>
    </submittedName>
</protein>
<dbReference type="AlphaFoldDB" id="A0A1B6D978"/>
<accession>A0A1B6D978</accession>
<proteinExistence type="predicted"/>
<reference evidence="1" key="1">
    <citation type="submission" date="2015-12" db="EMBL/GenBank/DDBJ databases">
        <title>De novo transcriptome assembly of four potential Pierce s Disease insect vectors from Arizona vineyards.</title>
        <authorList>
            <person name="Tassone E.E."/>
        </authorList>
    </citation>
    <scope>NUCLEOTIDE SEQUENCE</scope>
</reference>
<gene>
    <name evidence="1" type="ORF">g.8577</name>
</gene>
<name>A0A1B6D978_9HEMI</name>